<organism evidence="2 3">
    <name type="scientific">Caenorhabditis auriculariae</name>
    <dbReference type="NCBI Taxonomy" id="2777116"/>
    <lineage>
        <taxon>Eukaryota</taxon>
        <taxon>Metazoa</taxon>
        <taxon>Ecdysozoa</taxon>
        <taxon>Nematoda</taxon>
        <taxon>Chromadorea</taxon>
        <taxon>Rhabditida</taxon>
        <taxon>Rhabditina</taxon>
        <taxon>Rhabditomorpha</taxon>
        <taxon>Rhabditoidea</taxon>
        <taxon>Rhabditidae</taxon>
        <taxon>Peloderinae</taxon>
        <taxon>Caenorhabditis</taxon>
    </lineage>
</organism>
<dbReference type="AlphaFoldDB" id="A0A8S1GWL4"/>
<name>A0A8S1GWL4_9PELO</name>
<comment type="caution">
    <text evidence="2">The sequence shown here is derived from an EMBL/GenBank/DDBJ whole genome shotgun (WGS) entry which is preliminary data.</text>
</comment>
<evidence type="ECO:0000313" key="2">
    <source>
        <dbReference type="EMBL" id="CAD6187481.1"/>
    </source>
</evidence>
<gene>
    <name evidence="2" type="ORF">CAUJ_LOCUS3400</name>
</gene>
<accession>A0A8S1GWL4</accession>
<protein>
    <submittedName>
        <fullName evidence="2">Uncharacterized protein</fullName>
    </submittedName>
</protein>
<evidence type="ECO:0000256" key="1">
    <source>
        <dbReference type="SAM" id="Phobius"/>
    </source>
</evidence>
<keyword evidence="1" id="KW-0812">Transmembrane</keyword>
<evidence type="ECO:0000313" key="3">
    <source>
        <dbReference type="Proteomes" id="UP000835052"/>
    </source>
</evidence>
<dbReference type="Proteomes" id="UP000835052">
    <property type="component" value="Unassembled WGS sequence"/>
</dbReference>
<keyword evidence="3" id="KW-1185">Reference proteome</keyword>
<dbReference type="EMBL" id="CAJGYM010000006">
    <property type="protein sequence ID" value="CAD6187481.1"/>
    <property type="molecule type" value="Genomic_DNA"/>
</dbReference>
<keyword evidence="1" id="KW-0472">Membrane</keyword>
<proteinExistence type="predicted"/>
<keyword evidence="1" id="KW-1133">Transmembrane helix</keyword>
<feature type="transmembrane region" description="Helical" evidence="1">
    <location>
        <begin position="111"/>
        <end position="132"/>
    </location>
</feature>
<sequence length="164" mass="18269">METIMEEGAVAVHLTGKSPVPPMKFLGEGLLRKDRRKKRAVQRESRQYSAEDAAVQTSIEMDDVFVDYEPIRANTVCHPNVQQVVDRNYRTVVHQAYEDQPLEGEATLADVMWCVVGCVGVLVALILIGLALRAHVESLGQNIHRARVVANMPIFDDGARPTFD</sequence>
<reference evidence="2" key="1">
    <citation type="submission" date="2020-10" db="EMBL/GenBank/DDBJ databases">
        <authorList>
            <person name="Kikuchi T."/>
        </authorList>
    </citation>
    <scope>NUCLEOTIDE SEQUENCE</scope>
    <source>
        <strain evidence="2">NKZ352</strain>
    </source>
</reference>